<evidence type="ECO:0000256" key="3">
    <source>
        <dbReference type="ARBA" id="ARBA00023224"/>
    </source>
</evidence>
<dbReference type="GO" id="GO:0007165">
    <property type="term" value="P:signal transduction"/>
    <property type="evidence" value="ECO:0007669"/>
    <property type="project" value="UniProtKB-KW"/>
</dbReference>
<keyword evidence="6" id="KW-0472">Membrane</keyword>
<dbReference type="SUPFAM" id="SSF58104">
    <property type="entry name" value="Methyl-accepting chemotaxis protein (MCP) signaling domain"/>
    <property type="match status" value="1"/>
</dbReference>
<evidence type="ECO:0000256" key="2">
    <source>
        <dbReference type="ARBA" id="ARBA00022989"/>
    </source>
</evidence>
<gene>
    <name evidence="9" type="ORF">Pfl04_49430</name>
</gene>
<keyword evidence="2 6" id="KW-1133">Transmembrane helix</keyword>
<feature type="transmembrane region" description="Helical" evidence="6">
    <location>
        <begin position="12"/>
        <end position="36"/>
    </location>
</feature>
<organism evidence="9 10">
    <name type="scientific">Planosporangium flavigriseum</name>
    <dbReference type="NCBI Taxonomy" id="373681"/>
    <lineage>
        <taxon>Bacteria</taxon>
        <taxon>Bacillati</taxon>
        <taxon>Actinomycetota</taxon>
        <taxon>Actinomycetes</taxon>
        <taxon>Micromonosporales</taxon>
        <taxon>Micromonosporaceae</taxon>
        <taxon>Planosporangium</taxon>
    </lineage>
</organism>
<dbReference type="PANTHER" id="PTHR32089:SF112">
    <property type="entry name" value="LYSOZYME-LIKE PROTEIN-RELATED"/>
    <property type="match status" value="1"/>
</dbReference>
<evidence type="ECO:0000313" key="9">
    <source>
        <dbReference type="EMBL" id="GIG76539.1"/>
    </source>
</evidence>
<evidence type="ECO:0000256" key="6">
    <source>
        <dbReference type="SAM" id="Phobius"/>
    </source>
</evidence>
<protein>
    <recommendedName>
        <fullName evidence="11">Methyl-accepting chemotaxis protein</fullName>
    </recommendedName>
</protein>
<dbReference type="Proteomes" id="UP000653674">
    <property type="component" value="Unassembled WGS sequence"/>
</dbReference>
<evidence type="ECO:0000313" key="10">
    <source>
        <dbReference type="Proteomes" id="UP000653674"/>
    </source>
</evidence>
<dbReference type="GO" id="GO:0016020">
    <property type="term" value="C:membrane"/>
    <property type="evidence" value="ECO:0007669"/>
    <property type="project" value="InterPro"/>
</dbReference>
<dbReference type="PROSITE" id="PS50885">
    <property type="entry name" value="HAMP"/>
    <property type="match status" value="1"/>
</dbReference>
<dbReference type="AlphaFoldDB" id="A0A8J3LZD0"/>
<dbReference type="EMBL" id="BONU01000060">
    <property type="protein sequence ID" value="GIG76539.1"/>
    <property type="molecule type" value="Genomic_DNA"/>
</dbReference>
<feature type="domain" description="Methyl-accepting transducer" evidence="7">
    <location>
        <begin position="136"/>
        <end position="368"/>
    </location>
</feature>
<evidence type="ECO:0000256" key="5">
    <source>
        <dbReference type="PROSITE-ProRule" id="PRU00284"/>
    </source>
</evidence>
<dbReference type="Pfam" id="PF00672">
    <property type="entry name" value="HAMP"/>
    <property type="match status" value="1"/>
</dbReference>
<name>A0A8J3LZD0_9ACTN</name>
<evidence type="ECO:0000259" key="7">
    <source>
        <dbReference type="PROSITE" id="PS50111"/>
    </source>
</evidence>
<proteinExistence type="inferred from homology"/>
<accession>A0A8J3LZD0</accession>
<keyword evidence="10" id="KW-1185">Reference proteome</keyword>
<evidence type="ECO:0000259" key="8">
    <source>
        <dbReference type="PROSITE" id="PS50885"/>
    </source>
</evidence>
<dbReference type="SMART" id="SM00283">
    <property type="entry name" value="MA"/>
    <property type="match status" value="1"/>
</dbReference>
<comment type="similarity">
    <text evidence="4">Belongs to the methyl-accepting chemotaxis (MCP) protein family.</text>
</comment>
<dbReference type="CDD" id="cd06225">
    <property type="entry name" value="HAMP"/>
    <property type="match status" value="1"/>
</dbReference>
<dbReference type="Pfam" id="PF00015">
    <property type="entry name" value="MCPsignal"/>
    <property type="match status" value="1"/>
</dbReference>
<keyword evidence="3 5" id="KW-0807">Transducer</keyword>
<sequence length="394" mass="40537">MYKLVNWIPAKVRNVGALLSYITAILTLSIVGHNAATAALAELPAGSSAREGLQTLATLAIWFPALVPVVVFVQLSVQLTVVRGLRHAAKVAMAAAEGDMTIRMDVMGKDELALLASSFNTMTIQMGETVRNMRETANRLAAAAQGLESTSSTMEGSVHETASQLETVYSSAERSTHDLAGIALSTGELQRAIAEISTNTTAVSTAAAGAIDTAELAATNVDQLRESSRRIGEVVRTITAIAAQTNLLALNATIEAARAGAAGRGFAIVAGEVKDLATATAAATEEITQKIGDIQAETERAVEAVASIASVIESISAYQHTIASVVEEQTTAAHAMASGAGHASENSTAVTAAVTGVRDAAARASDATTQTRGAAAELAAMSTELTRLASSFRC</sequence>
<evidence type="ECO:0000256" key="4">
    <source>
        <dbReference type="ARBA" id="ARBA00029447"/>
    </source>
</evidence>
<comment type="caution">
    <text evidence="9">The sequence shown here is derived from an EMBL/GenBank/DDBJ whole genome shotgun (WGS) entry which is preliminary data.</text>
</comment>
<dbReference type="InterPro" id="IPR004089">
    <property type="entry name" value="MCPsignal_dom"/>
</dbReference>
<dbReference type="PANTHER" id="PTHR32089">
    <property type="entry name" value="METHYL-ACCEPTING CHEMOTAXIS PROTEIN MCPB"/>
    <property type="match status" value="1"/>
</dbReference>
<feature type="domain" description="HAMP" evidence="8">
    <location>
        <begin position="79"/>
        <end position="131"/>
    </location>
</feature>
<dbReference type="InterPro" id="IPR003660">
    <property type="entry name" value="HAMP_dom"/>
</dbReference>
<reference evidence="9" key="1">
    <citation type="submission" date="2021-01" db="EMBL/GenBank/DDBJ databases">
        <title>Whole genome shotgun sequence of Planosporangium flavigriseum NBRC 105377.</title>
        <authorList>
            <person name="Komaki H."/>
            <person name="Tamura T."/>
        </authorList>
    </citation>
    <scope>NUCLEOTIDE SEQUENCE</scope>
    <source>
        <strain evidence="9">NBRC 105377</strain>
    </source>
</reference>
<feature type="transmembrane region" description="Helical" evidence="6">
    <location>
        <begin position="56"/>
        <end position="77"/>
    </location>
</feature>
<dbReference type="PROSITE" id="PS50111">
    <property type="entry name" value="CHEMOTAXIS_TRANSDUC_2"/>
    <property type="match status" value="1"/>
</dbReference>
<dbReference type="Gene3D" id="1.10.287.950">
    <property type="entry name" value="Methyl-accepting chemotaxis protein"/>
    <property type="match status" value="1"/>
</dbReference>
<keyword evidence="1 6" id="KW-0812">Transmembrane</keyword>
<dbReference type="SMART" id="SM00304">
    <property type="entry name" value="HAMP"/>
    <property type="match status" value="2"/>
</dbReference>
<evidence type="ECO:0000256" key="1">
    <source>
        <dbReference type="ARBA" id="ARBA00022692"/>
    </source>
</evidence>
<evidence type="ECO:0008006" key="11">
    <source>
        <dbReference type="Google" id="ProtNLM"/>
    </source>
</evidence>